<comment type="caution">
    <text evidence="3">The sequence shown here is derived from an EMBL/GenBank/DDBJ whole genome shotgun (WGS) entry which is preliminary data.</text>
</comment>
<evidence type="ECO:0000256" key="1">
    <source>
        <dbReference type="ARBA" id="ARBA00001966"/>
    </source>
</evidence>
<evidence type="ECO:0000259" key="2">
    <source>
        <dbReference type="Pfam" id="PF13186"/>
    </source>
</evidence>
<feature type="domain" description="4Fe4S-binding SPASM" evidence="2">
    <location>
        <begin position="6"/>
        <end position="65"/>
    </location>
</feature>
<dbReference type="AlphaFoldDB" id="A0A9D1DLB8"/>
<evidence type="ECO:0000313" key="3">
    <source>
        <dbReference type="EMBL" id="HIR54900.1"/>
    </source>
</evidence>
<accession>A0A9D1DLB8</accession>
<dbReference type="PANTHER" id="PTHR43273">
    <property type="entry name" value="ANAEROBIC SULFATASE-MATURATING ENZYME HOMOLOG ASLB-RELATED"/>
    <property type="match status" value="1"/>
</dbReference>
<dbReference type="PANTHER" id="PTHR43273:SF3">
    <property type="entry name" value="ANAEROBIC SULFATASE-MATURATING ENZYME HOMOLOG ASLB-RELATED"/>
    <property type="match status" value="1"/>
</dbReference>
<name>A0A9D1DLB8_9FIRM</name>
<comment type="cofactor">
    <cofactor evidence="1">
        <name>[4Fe-4S] cluster</name>
        <dbReference type="ChEBI" id="CHEBI:49883"/>
    </cofactor>
</comment>
<dbReference type="InterPro" id="IPR013785">
    <property type="entry name" value="Aldolase_TIM"/>
</dbReference>
<dbReference type="Proteomes" id="UP000824238">
    <property type="component" value="Unassembled WGS sequence"/>
</dbReference>
<sequence length="117" mass="13149">MNGRCSIQFVVEGDGRVYPCDFYVLDEYCLGRVGEQSFDQFSESDTAAGFVSASCAVPEECAGCPVYRLCRNGCRRERISQPDGSVGLNYYCNSYKQFFEARGERLYRAAEKFLPNG</sequence>
<organism evidence="3 4">
    <name type="scientific">Candidatus Scatomorpha intestinigallinarum</name>
    <dbReference type="NCBI Taxonomy" id="2840923"/>
    <lineage>
        <taxon>Bacteria</taxon>
        <taxon>Bacillati</taxon>
        <taxon>Bacillota</taxon>
        <taxon>Clostridia</taxon>
        <taxon>Eubacteriales</taxon>
        <taxon>Candidatus Scatomorpha</taxon>
    </lineage>
</organism>
<evidence type="ECO:0000313" key="4">
    <source>
        <dbReference type="Proteomes" id="UP000824238"/>
    </source>
</evidence>
<dbReference type="InterPro" id="IPR023867">
    <property type="entry name" value="Sulphatase_maturase_rSAM"/>
</dbReference>
<dbReference type="Gene3D" id="3.20.20.70">
    <property type="entry name" value="Aldolase class I"/>
    <property type="match status" value="1"/>
</dbReference>
<dbReference type="Pfam" id="PF13186">
    <property type="entry name" value="SPASM"/>
    <property type="match status" value="1"/>
</dbReference>
<protein>
    <submittedName>
        <fullName evidence="3">SPASM domain-containing protein</fullName>
    </submittedName>
</protein>
<gene>
    <name evidence="3" type="ORF">IAD36_04790</name>
</gene>
<dbReference type="SUPFAM" id="SSF102114">
    <property type="entry name" value="Radical SAM enzymes"/>
    <property type="match status" value="1"/>
</dbReference>
<dbReference type="EMBL" id="DVHH01000119">
    <property type="protein sequence ID" value="HIR54900.1"/>
    <property type="molecule type" value="Genomic_DNA"/>
</dbReference>
<proteinExistence type="predicted"/>
<dbReference type="InterPro" id="IPR058240">
    <property type="entry name" value="rSAM_sf"/>
</dbReference>
<reference evidence="3" key="1">
    <citation type="submission" date="2020-10" db="EMBL/GenBank/DDBJ databases">
        <authorList>
            <person name="Gilroy R."/>
        </authorList>
    </citation>
    <scope>NUCLEOTIDE SEQUENCE</scope>
    <source>
        <strain evidence="3">ChiGjej3B3-7149</strain>
    </source>
</reference>
<dbReference type="NCBIfam" id="TIGR04085">
    <property type="entry name" value="rSAM_more_4Fe4S"/>
    <property type="match status" value="1"/>
</dbReference>
<dbReference type="InterPro" id="IPR023885">
    <property type="entry name" value="4Fe4S-binding_SPASM_dom"/>
</dbReference>
<reference evidence="3" key="2">
    <citation type="journal article" date="2021" name="PeerJ">
        <title>Extensive microbial diversity within the chicken gut microbiome revealed by metagenomics and culture.</title>
        <authorList>
            <person name="Gilroy R."/>
            <person name="Ravi A."/>
            <person name="Getino M."/>
            <person name="Pursley I."/>
            <person name="Horton D.L."/>
            <person name="Alikhan N.F."/>
            <person name="Baker D."/>
            <person name="Gharbi K."/>
            <person name="Hall N."/>
            <person name="Watson M."/>
            <person name="Adriaenssens E.M."/>
            <person name="Foster-Nyarko E."/>
            <person name="Jarju S."/>
            <person name="Secka A."/>
            <person name="Antonio M."/>
            <person name="Oren A."/>
            <person name="Chaudhuri R.R."/>
            <person name="La Ragione R."/>
            <person name="Hildebrand F."/>
            <person name="Pallen M.J."/>
        </authorList>
    </citation>
    <scope>NUCLEOTIDE SEQUENCE</scope>
    <source>
        <strain evidence="3">ChiGjej3B3-7149</strain>
    </source>
</reference>
<dbReference type="GO" id="GO:0016491">
    <property type="term" value="F:oxidoreductase activity"/>
    <property type="evidence" value="ECO:0007669"/>
    <property type="project" value="InterPro"/>
</dbReference>